<evidence type="ECO:0000313" key="4">
    <source>
        <dbReference type="Proteomes" id="UP001152797"/>
    </source>
</evidence>
<organism evidence="2">
    <name type="scientific">Cladocopium goreaui</name>
    <dbReference type="NCBI Taxonomy" id="2562237"/>
    <lineage>
        <taxon>Eukaryota</taxon>
        <taxon>Sar</taxon>
        <taxon>Alveolata</taxon>
        <taxon>Dinophyceae</taxon>
        <taxon>Suessiales</taxon>
        <taxon>Symbiodiniaceae</taxon>
        <taxon>Cladocopium</taxon>
    </lineage>
</organism>
<dbReference type="EMBL" id="CAMXCT010006551">
    <property type="protein sequence ID" value="CAI4015793.1"/>
    <property type="molecule type" value="Genomic_DNA"/>
</dbReference>
<feature type="region of interest" description="Disordered" evidence="1">
    <location>
        <begin position="484"/>
        <end position="512"/>
    </location>
</feature>
<feature type="compositionally biased region" description="Basic and acidic residues" evidence="1">
    <location>
        <begin position="273"/>
        <end position="291"/>
    </location>
</feature>
<protein>
    <submittedName>
        <fullName evidence="2">Uncharacterized protein</fullName>
    </submittedName>
</protein>
<reference evidence="2" key="1">
    <citation type="submission" date="2022-10" db="EMBL/GenBank/DDBJ databases">
        <authorList>
            <person name="Chen Y."/>
            <person name="Dougan E. K."/>
            <person name="Chan C."/>
            <person name="Rhodes N."/>
            <person name="Thang M."/>
        </authorList>
    </citation>
    <scope>NUCLEOTIDE SEQUENCE</scope>
</reference>
<dbReference type="EMBL" id="CAMXCT020006551">
    <property type="protein sequence ID" value="CAL1169168.1"/>
    <property type="molecule type" value="Genomic_DNA"/>
</dbReference>
<reference evidence="3" key="2">
    <citation type="submission" date="2024-04" db="EMBL/GenBank/DDBJ databases">
        <authorList>
            <person name="Chen Y."/>
            <person name="Shah S."/>
            <person name="Dougan E. K."/>
            <person name="Thang M."/>
            <person name="Chan C."/>
        </authorList>
    </citation>
    <scope>NUCLEOTIDE SEQUENCE [LARGE SCALE GENOMIC DNA]</scope>
</reference>
<feature type="region of interest" description="Disordered" evidence="1">
    <location>
        <begin position="262"/>
        <end position="309"/>
    </location>
</feature>
<keyword evidence="4" id="KW-1185">Reference proteome</keyword>
<accession>A0A9P1GJY5</accession>
<feature type="compositionally biased region" description="Basic and acidic residues" evidence="1">
    <location>
        <begin position="496"/>
        <end position="512"/>
    </location>
</feature>
<feature type="compositionally biased region" description="Basic and acidic residues" evidence="1">
    <location>
        <begin position="300"/>
        <end position="309"/>
    </location>
</feature>
<name>A0A9P1GJY5_9DINO</name>
<evidence type="ECO:0000313" key="3">
    <source>
        <dbReference type="EMBL" id="CAL1169168.1"/>
    </source>
</evidence>
<dbReference type="EMBL" id="CAMXCT030006551">
    <property type="protein sequence ID" value="CAL4803105.1"/>
    <property type="molecule type" value="Genomic_DNA"/>
</dbReference>
<evidence type="ECO:0000313" key="2">
    <source>
        <dbReference type="EMBL" id="CAI4015793.1"/>
    </source>
</evidence>
<dbReference type="Proteomes" id="UP001152797">
    <property type="component" value="Unassembled WGS sequence"/>
</dbReference>
<proteinExistence type="predicted"/>
<evidence type="ECO:0000256" key="1">
    <source>
        <dbReference type="SAM" id="MobiDB-lite"/>
    </source>
</evidence>
<dbReference type="AlphaFoldDB" id="A0A9P1GJY5"/>
<gene>
    <name evidence="2" type="ORF">C1SCF055_LOCUS40601</name>
</gene>
<comment type="caution">
    <text evidence="2">The sequence shown here is derived from an EMBL/GenBank/DDBJ whole genome shotgun (WGS) entry which is preliminary data.</text>
</comment>
<sequence length="589" mass="65464">MNHTYETQWVTAEKQVPSPISLMADIKSAIELEKKVTRAGGRQALRDLLQKTVAEYNRLCTNRLRIPEDALRLLHAHYDFCRKASKEATSKAKAQGQAVHDYVATHQDRSRNALAKSVQAAFNSWCEDLKADQAQFVSEKLLAEKEAAKVRTKLVQQLEDCHSRAWAAVGTFLKENMTIFGGKMVDSESTTMPQVRQWARGAATELGGAPDDHCVILMINCPGAGILGANAKSFLISFITNCLADFPDNSLALLVHPNRANGQECRTGPAGAKAEDGEMEDGIKEEVKKNESDDEDEDEPTKSRKDGEEVQVRDVQYKLEKDLSMKERQLRIRPITWVFVAAGTDFVRKSMEAFRPATVKATILIDVLAYDASPALATLEEHSDGRHIACASIALDSSGQDLMNRISNRTYEQCRAGKLVLPSFPDFAPHIAALKDEKGFEQNKTYRVTCQVHDKLLLLESLARKWLEDEGTCEEAKRMVKAHNDEYNPEGNLMTDRPRGSDADDGEVKEPPAKKIKVEKIAGEDVSKLPNPKVIQLNNTCDLIVCGDSGEHLFVTSRGTNQFFDKREMFSYGGGEWRDGAAPCLDTNC</sequence>